<dbReference type="Proteomes" id="UP000765509">
    <property type="component" value="Unassembled WGS sequence"/>
</dbReference>
<feature type="region of interest" description="Disordered" evidence="1">
    <location>
        <begin position="1"/>
        <end position="67"/>
    </location>
</feature>
<feature type="compositionally biased region" description="Acidic residues" evidence="1">
    <location>
        <begin position="42"/>
        <end position="54"/>
    </location>
</feature>
<feature type="compositionally biased region" description="Low complexity" evidence="1">
    <location>
        <begin position="55"/>
        <end position="67"/>
    </location>
</feature>
<dbReference type="EMBL" id="AVOT02060309">
    <property type="protein sequence ID" value="MBW0553804.1"/>
    <property type="molecule type" value="Genomic_DNA"/>
</dbReference>
<keyword evidence="3" id="KW-1185">Reference proteome</keyword>
<sequence>MEGAAPSRRGGMKSRRSISVSGLLGGKSGISQGPRSGFGVSEYEEGEESEETEVEAAFAGAPEASEAASLSIFSQPLVF</sequence>
<organism evidence="2 3">
    <name type="scientific">Austropuccinia psidii MF-1</name>
    <dbReference type="NCBI Taxonomy" id="1389203"/>
    <lineage>
        <taxon>Eukaryota</taxon>
        <taxon>Fungi</taxon>
        <taxon>Dikarya</taxon>
        <taxon>Basidiomycota</taxon>
        <taxon>Pucciniomycotina</taxon>
        <taxon>Pucciniomycetes</taxon>
        <taxon>Pucciniales</taxon>
        <taxon>Sphaerophragmiaceae</taxon>
        <taxon>Austropuccinia</taxon>
    </lineage>
</organism>
<reference evidence="2" key="1">
    <citation type="submission" date="2021-03" db="EMBL/GenBank/DDBJ databases">
        <title>Draft genome sequence of rust myrtle Austropuccinia psidii MF-1, a brazilian biotype.</title>
        <authorList>
            <person name="Quecine M.C."/>
            <person name="Pachon D.M.R."/>
            <person name="Bonatelli M.L."/>
            <person name="Correr F.H."/>
            <person name="Franceschini L.M."/>
            <person name="Leite T.F."/>
            <person name="Margarido G.R.A."/>
            <person name="Almeida C.A."/>
            <person name="Ferrarezi J.A."/>
            <person name="Labate C.A."/>
        </authorList>
    </citation>
    <scope>NUCLEOTIDE SEQUENCE</scope>
    <source>
        <strain evidence="2">MF-1</strain>
    </source>
</reference>
<dbReference type="AlphaFoldDB" id="A0A9Q3P9W7"/>
<gene>
    <name evidence="2" type="ORF">O181_093519</name>
</gene>
<evidence type="ECO:0000313" key="2">
    <source>
        <dbReference type="EMBL" id="MBW0553804.1"/>
    </source>
</evidence>
<evidence type="ECO:0000313" key="3">
    <source>
        <dbReference type="Proteomes" id="UP000765509"/>
    </source>
</evidence>
<proteinExistence type="predicted"/>
<protein>
    <submittedName>
        <fullName evidence="2">Uncharacterized protein</fullName>
    </submittedName>
</protein>
<name>A0A9Q3P9W7_9BASI</name>
<accession>A0A9Q3P9W7</accession>
<evidence type="ECO:0000256" key="1">
    <source>
        <dbReference type="SAM" id="MobiDB-lite"/>
    </source>
</evidence>
<comment type="caution">
    <text evidence="2">The sequence shown here is derived from an EMBL/GenBank/DDBJ whole genome shotgun (WGS) entry which is preliminary data.</text>
</comment>